<keyword evidence="11 14" id="KW-0694">RNA-binding</keyword>
<proteinExistence type="inferred from homology"/>
<dbReference type="PROSITE" id="PS51194">
    <property type="entry name" value="HELICASE_CTER"/>
    <property type="match status" value="1"/>
</dbReference>
<dbReference type="SMART" id="SM00949">
    <property type="entry name" value="PAZ"/>
    <property type="match status" value="1"/>
</dbReference>
<evidence type="ECO:0000256" key="9">
    <source>
        <dbReference type="ARBA" id="ARBA00022840"/>
    </source>
</evidence>
<dbReference type="Pfam" id="PF00271">
    <property type="entry name" value="Helicase_C"/>
    <property type="match status" value="1"/>
</dbReference>
<evidence type="ECO:0000313" key="21">
    <source>
        <dbReference type="EMBL" id="RIA97599.1"/>
    </source>
</evidence>
<dbReference type="Gene3D" id="3.30.160.380">
    <property type="entry name" value="Dicer dimerisation domain"/>
    <property type="match status" value="1"/>
</dbReference>
<evidence type="ECO:0000259" key="19">
    <source>
        <dbReference type="PROSITE" id="PS51194"/>
    </source>
</evidence>
<dbReference type="InterPro" id="IPR036389">
    <property type="entry name" value="RNase_III_sf"/>
</dbReference>
<dbReference type="InterPro" id="IPR003100">
    <property type="entry name" value="PAZ_dom"/>
</dbReference>
<dbReference type="CDD" id="cd18034">
    <property type="entry name" value="DEXHc_dicer"/>
    <property type="match status" value="1"/>
</dbReference>
<dbReference type="PROSITE" id="PS51327">
    <property type="entry name" value="DICER_DSRBF"/>
    <property type="match status" value="1"/>
</dbReference>
<dbReference type="PANTHER" id="PTHR14950:SF37">
    <property type="entry name" value="ENDORIBONUCLEASE DICER"/>
    <property type="match status" value="1"/>
</dbReference>
<feature type="domain" description="Helicase ATP-binding" evidence="18">
    <location>
        <begin position="50"/>
        <end position="231"/>
    </location>
</feature>
<dbReference type="Pfam" id="PF03368">
    <property type="entry name" value="Dicer_dimer"/>
    <property type="match status" value="1"/>
</dbReference>
<dbReference type="Pfam" id="PF02170">
    <property type="entry name" value="PAZ"/>
    <property type="match status" value="1"/>
</dbReference>
<dbReference type="SMART" id="SM00535">
    <property type="entry name" value="RIBOc"/>
    <property type="match status" value="2"/>
</dbReference>
<keyword evidence="9" id="KW-0067">ATP-binding</keyword>
<gene>
    <name evidence="21" type="ORF">C1645_813834</name>
</gene>
<dbReference type="Gene3D" id="1.10.1520.10">
    <property type="entry name" value="Ribonuclease III domain"/>
    <property type="match status" value="2"/>
</dbReference>
<keyword evidence="8" id="KW-0347">Helicase</keyword>
<dbReference type="FunFam" id="3.30.160.380:FF:000001">
    <property type="entry name" value="Endoribonuclease dicer-like 1"/>
    <property type="match status" value="1"/>
</dbReference>
<sequence>MTVAPSNLSLGELFDSSDDDNSNGKLNEVSVPTPEIVTQTLTARKYQIELYEKAKSDNVIAVLDTGSGKTFIAVLLIKEMVANERQLRMIRRETKLTFFLVNLVPLVFQQANVIKANCDVKIKHFCGEMGVDLWSEKQWKTNFENFDVLVMTAQIFLNILRHGFISLSQVNLLVFDECHHTSKKHPYNLIMREFYDRCREEDRPKIFGMTASPVNTRSAIHSASHLERNLNAKVFTASDTDELRRFINRPDEIAIRYEPPPEYAETELYKILWKECLGAEKFQRAFGSATQALQVLGPWCSDRVWKYILEELNAKYEGKLDPEQYNLELLKDLLKEEELLIQKVTTIIEKWSFQKPECKPHILSPKVIKLIQILDCFKDQSDNFCGIVFVERRHTANVLNHLMKEIESLKKFIKSGVLVGHGSNEEGDIQMKFKGQNKTISDFRDGKINLLIATNVAEEGLDIQPCNVVIRFDFFNTLRAYIQSRGRARRKDSKYIVMIEHNNLKEHGILGEMRKAEADMKAWCQMLPEDRKLQMAEIDDSDDSDDEEGHYYINAVTGALLSYESAVSLVGYYCSKLPKDSYCNTFQPDFKFIKEYGGYTCHLSLPNNAPIREVVSEVCSSRSKAKKAAAFKACLQLHEKKALDNHLLPEIEWIEEDHEMQKPSVDEHGLVEGAKKSKREYRLKSPDLWVIEEDQPKIPEELYVTVLKLDLEDEIYDGKPYRTMCLLTRKRFPEIPAIKVYFHGDPKIFNVFPYSTPIKIDLERKEMIFKFTLRTFTSIVNKEFICEFENFPYLIVPLVKNTPINEHTPNFIDWEEMERAVTEKHIHVDMNNLTDDMKDVVIIDYSDNLRRYFVQSIRYDLNPMSPIPEGTTLRENGCKNFAEYYKKSFDLDTKYPLQPLFQVQKISKVMNFLQPKPGASPKTLKGRTATFVIPEFCKQYTIRASVFRSALMLPALLTRINSQLLALELRLKLDLPIKDDLLLTAITTPSANMEMDYERLETLGDSFLKFCVTIRLYVMFPDKHEGQLHCQRIRIICNKQLYRSAKRLHLYEYITSLPFNRRAWRPNGMITALDGPDALEQEKTHGLADKTLADVVEAMLGAAYLSGKIDAALKCAIAVEIPFDEITEWDHFHKNNKNPPRVKSKALKSVNIEKIEEICGYTFKNKILIAEALTHASLPNSTTSCYQRLEFLGDAVLDFLTVKYLFEKYPDGTPGLITDLKDASVNNHILGAICERIGLQKHIIHFSPKLMAAMTEFVKTVNEMRDQGEAVGEYWSDLDVPKVMSDVIESMLGAVFVDSEFDPDVPQRLFDKWIAPVLNEHVTPETLKVHPVKSLTEHLQQKVRCTMLLLRNHTTEGPDGQEPDSQRCTIFIHDKAIAHAASNNIRSARKLAAQQILDKIKLGNEPNYLENMCTCVPPAKNNHDDDDDDEVLLDLVV</sequence>
<keyword evidence="4" id="KW-0479">Metal-binding</keyword>
<dbReference type="InterPro" id="IPR014001">
    <property type="entry name" value="Helicase_ATP-bd"/>
</dbReference>
<dbReference type="EMBL" id="QKYT01000027">
    <property type="protein sequence ID" value="RIA97599.1"/>
    <property type="molecule type" value="Genomic_DNA"/>
</dbReference>
<comment type="cofactor">
    <cofactor evidence="1">
        <name>Mn(2+)</name>
        <dbReference type="ChEBI" id="CHEBI:29035"/>
    </cofactor>
</comment>
<dbReference type="InterPro" id="IPR027417">
    <property type="entry name" value="P-loop_NTPase"/>
</dbReference>
<dbReference type="OrthoDB" id="416741at2759"/>
<dbReference type="InterPro" id="IPR011545">
    <property type="entry name" value="DEAD/DEAH_box_helicase_dom"/>
</dbReference>
<evidence type="ECO:0000256" key="12">
    <source>
        <dbReference type="ARBA" id="ARBA00025403"/>
    </source>
</evidence>
<dbReference type="CDD" id="cd00593">
    <property type="entry name" value="RIBOc"/>
    <property type="match status" value="2"/>
</dbReference>
<dbReference type="FunFam" id="3.40.50.300:FF:001669">
    <property type="entry name" value="Dicer-like protein 1"/>
    <property type="match status" value="1"/>
</dbReference>
<dbReference type="InterPro" id="IPR038248">
    <property type="entry name" value="Dicer_dimer_sf"/>
</dbReference>
<evidence type="ECO:0000259" key="17">
    <source>
        <dbReference type="PROSITE" id="PS50821"/>
    </source>
</evidence>
<dbReference type="STRING" id="658196.A0A397TJQ9"/>
<dbReference type="GO" id="GO:0046872">
    <property type="term" value="F:metal ion binding"/>
    <property type="evidence" value="ECO:0007669"/>
    <property type="project" value="UniProtKB-KW"/>
</dbReference>
<evidence type="ECO:0000259" key="18">
    <source>
        <dbReference type="PROSITE" id="PS51192"/>
    </source>
</evidence>
<dbReference type="GO" id="GO:0050688">
    <property type="term" value="P:regulation of defense response to virus"/>
    <property type="evidence" value="ECO:0007669"/>
    <property type="project" value="UniProtKB-KW"/>
</dbReference>
<feature type="domain" description="Dicer dsRNA-binding fold" evidence="20">
    <location>
        <begin position="566"/>
        <end position="657"/>
    </location>
</feature>
<evidence type="ECO:0000256" key="10">
    <source>
        <dbReference type="ARBA" id="ARBA00022842"/>
    </source>
</evidence>
<evidence type="ECO:0000259" key="16">
    <source>
        <dbReference type="PROSITE" id="PS50142"/>
    </source>
</evidence>
<evidence type="ECO:0000259" key="20">
    <source>
        <dbReference type="PROSITE" id="PS51327"/>
    </source>
</evidence>
<evidence type="ECO:0000256" key="13">
    <source>
        <dbReference type="ARBA" id="ARBA00035116"/>
    </source>
</evidence>
<evidence type="ECO:0000256" key="11">
    <source>
        <dbReference type="ARBA" id="ARBA00022884"/>
    </source>
</evidence>
<dbReference type="GO" id="GO:0004386">
    <property type="term" value="F:helicase activity"/>
    <property type="evidence" value="ECO:0007669"/>
    <property type="project" value="UniProtKB-KW"/>
</dbReference>
<dbReference type="SUPFAM" id="SSF69065">
    <property type="entry name" value="RNase III domain-like"/>
    <property type="match status" value="2"/>
</dbReference>
<dbReference type="SMART" id="SM00490">
    <property type="entry name" value="HELICc"/>
    <property type="match status" value="1"/>
</dbReference>
<evidence type="ECO:0000256" key="14">
    <source>
        <dbReference type="PROSITE-ProRule" id="PRU00657"/>
    </source>
</evidence>
<feature type="domain" description="Helicase C-terminal" evidence="19">
    <location>
        <begin position="369"/>
        <end position="534"/>
    </location>
</feature>
<evidence type="ECO:0000256" key="15">
    <source>
        <dbReference type="SAM" id="MobiDB-lite"/>
    </source>
</evidence>
<dbReference type="GO" id="GO:0005524">
    <property type="term" value="F:ATP binding"/>
    <property type="evidence" value="ECO:0007669"/>
    <property type="project" value="UniProtKB-KW"/>
</dbReference>
<dbReference type="Pfam" id="PF00270">
    <property type="entry name" value="DEAD"/>
    <property type="match status" value="1"/>
</dbReference>
<keyword evidence="10" id="KW-0460">Magnesium</keyword>
<evidence type="ECO:0000256" key="1">
    <source>
        <dbReference type="ARBA" id="ARBA00001936"/>
    </source>
</evidence>
<feature type="domain" description="RNase III" evidence="16">
    <location>
        <begin position="964"/>
        <end position="1108"/>
    </location>
</feature>
<keyword evidence="22" id="KW-1185">Reference proteome</keyword>
<dbReference type="SMART" id="SM00487">
    <property type="entry name" value="DEXDc"/>
    <property type="match status" value="1"/>
</dbReference>
<evidence type="ECO:0000313" key="22">
    <source>
        <dbReference type="Proteomes" id="UP000265703"/>
    </source>
</evidence>
<feature type="domain" description="PAZ" evidence="17">
    <location>
        <begin position="825"/>
        <end position="941"/>
    </location>
</feature>
<dbReference type="Gene3D" id="2.170.260.10">
    <property type="entry name" value="paz domain"/>
    <property type="match status" value="1"/>
</dbReference>
<dbReference type="Pfam" id="PF00636">
    <property type="entry name" value="Ribonuclease_3"/>
    <property type="match status" value="2"/>
</dbReference>
<dbReference type="GO" id="GO:0004525">
    <property type="term" value="F:ribonuclease III activity"/>
    <property type="evidence" value="ECO:0007669"/>
    <property type="project" value="InterPro"/>
</dbReference>
<accession>A0A397TJQ9</accession>
<comment type="similarity">
    <text evidence="13 14">Belongs to the helicase family. Dicer subfamily.</text>
</comment>
<dbReference type="PROSITE" id="PS50142">
    <property type="entry name" value="RNASE_3_2"/>
    <property type="match status" value="2"/>
</dbReference>
<dbReference type="InterPro" id="IPR005034">
    <property type="entry name" value="Dicer_dimerisation"/>
</dbReference>
<dbReference type="PROSITE" id="PS51192">
    <property type="entry name" value="HELICASE_ATP_BIND_1"/>
    <property type="match status" value="1"/>
</dbReference>
<keyword evidence="3" id="KW-0930">Antiviral protein</keyword>
<keyword evidence="7" id="KW-0378">Hydrolase</keyword>
<keyword evidence="6" id="KW-0547">Nucleotide-binding</keyword>
<name>A0A397TJQ9_9GLOM</name>
<evidence type="ECO:0008006" key="23">
    <source>
        <dbReference type="Google" id="ProtNLM"/>
    </source>
</evidence>
<reference evidence="21 22" key="1">
    <citation type="submission" date="2018-06" db="EMBL/GenBank/DDBJ databases">
        <title>Comparative genomics reveals the genomic features of Rhizophagus irregularis, R. cerebriforme, R. diaphanum and Gigaspora rosea, and their symbiotic lifestyle signature.</title>
        <authorList>
            <person name="Morin E."/>
            <person name="San Clemente H."/>
            <person name="Chen E.C.H."/>
            <person name="De La Providencia I."/>
            <person name="Hainaut M."/>
            <person name="Kuo A."/>
            <person name="Kohler A."/>
            <person name="Murat C."/>
            <person name="Tang N."/>
            <person name="Roy S."/>
            <person name="Loubradou J."/>
            <person name="Henrissat B."/>
            <person name="Grigoriev I.V."/>
            <person name="Corradi N."/>
            <person name="Roux C."/>
            <person name="Martin F.M."/>
        </authorList>
    </citation>
    <scope>NUCLEOTIDE SEQUENCE [LARGE SCALE GENOMIC DNA]</scope>
    <source>
        <strain evidence="21 22">DAOM 227022</strain>
    </source>
</reference>
<dbReference type="InterPro" id="IPR001650">
    <property type="entry name" value="Helicase_C-like"/>
</dbReference>
<evidence type="ECO:0000256" key="7">
    <source>
        <dbReference type="ARBA" id="ARBA00022801"/>
    </source>
</evidence>
<dbReference type="Gene3D" id="3.40.50.300">
    <property type="entry name" value="P-loop containing nucleotide triphosphate hydrolases"/>
    <property type="match status" value="2"/>
</dbReference>
<feature type="domain" description="RNase III" evidence="16">
    <location>
        <begin position="1152"/>
        <end position="1300"/>
    </location>
</feature>
<feature type="region of interest" description="Disordered" evidence="15">
    <location>
        <begin position="1"/>
        <end position="29"/>
    </location>
</feature>
<dbReference type="InterPro" id="IPR000999">
    <property type="entry name" value="RNase_III_dom"/>
</dbReference>
<keyword evidence="5" id="KW-0677">Repeat</keyword>
<dbReference type="FunFam" id="3.40.50.300:FF:000628">
    <property type="entry name" value="Endoribonuclease Dicer"/>
    <property type="match status" value="1"/>
</dbReference>
<comment type="caution">
    <text evidence="21">The sequence shown here is derived from an EMBL/GenBank/DDBJ whole genome shotgun (WGS) entry which is preliminary data.</text>
</comment>
<evidence type="ECO:0000256" key="6">
    <source>
        <dbReference type="ARBA" id="ARBA00022741"/>
    </source>
</evidence>
<protein>
    <recommendedName>
        <fullName evidence="23">Dicer-like protein 1</fullName>
    </recommendedName>
</protein>
<evidence type="ECO:0000256" key="4">
    <source>
        <dbReference type="ARBA" id="ARBA00022723"/>
    </source>
</evidence>
<dbReference type="PANTHER" id="PTHR14950">
    <property type="entry name" value="DICER-RELATED"/>
    <property type="match status" value="1"/>
</dbReference>
<dbReference type="PROSITE" id="PS50821">
    <property type="entry name" value="PAZ"/>
    <property type="match status" value="1"/>
</dbReference>
<comment type="cofactor">
    <cofactor evidence="2">
        <name>Mg(2+)</name>
        <dbReference type="ChEBI" id="CHEBI:18420"/>
    </cofactor>
</comment>
<dbReference type="GO" id="GO:0006396">
    <property type="term" value="P:RNA processing"/>
    <property type="evidence" value="ECO:0007669"/>
    <property type="project" value="InterPro"/>
</dbReference>
<organism evidence="21 22">
    <name type="scientific">Glomus cerebriforme</name>
    <dbReference type="NCBI Taxonomy" id="658196"/>
    <lineage>
        <taxon>Eukaryota</taxon>
        <taxon>Fungi</taxon>
        <taxon>Fungi incertae sedis</taxon>
        <taxon>Mucoromycota</taxon>
        <taxon>Glomeromycotina</taxon>
        <taxon>Glomeromycetes</taxon>
        <taxon>Glomerales</taxon>
        <taxon>Glomeraceae</taxon>
        <taxon>Glomus</taxon>
    </lineage>
</organism>
<dbReference type="SUPFAM" id="SSF52540">
    <property type="entry name" value="P-loop containing nucleoside triphosphate hydrolases"/>
    <property type="match status" value="1"/>
</dbReference>
<dbReference type="CDD" id="cd18802">
    <property type="entry name" value="SF2_C_dicer"/>
    <property type="match status" value="1"/>
</dbReference>
<dbReference type="PROSITE" id="PS00517">
    <property type="entry name" value="RNASE_3_1"/>
    <property type="match status" value="1"/>
</dbReference>
<dbReference type="FunFam" id="1.10.1520.10:FF:000004">
    <property type="entry name" value="Endoribonuclease dicer-like 1"/>
    <property type="match status" value="1"/>
</dbReference>
<evidence type="ECO:0000256" key="5">
    <source>
        <dbReference type="ARBA" id="ARBA00022737"/>
    </source>
</evidence>
<comment type="function">
    <text evidence="12">Dicer-like endonuclease involved in cleaving double-stranded RNA in the RNA interference (RNAi) pathway. Produces 21 to 25 bp dsRNAs (siRNAs) which target the selective destruction of homologous RNAs leading to sequence-specific suppression of gene expression, called post-transcriptional gene silencing (PTGS). Part of a broad host defense response against viral infection and transposons.</text>
</comment>
<dbReference type="GO" id="GO:0003723">
    <property type="term" value="F:RNA binding"/>
    <property type="evidence" value="ECO:0007669"/>
    <property type="project" value="UniProtKB-UniRule"/>
</dbReference>
<evidence type="ECO:0000256" key="3">
    <source>
        <dbReference type="ARBA" id="ARBA00022721"/>
    </source>
</evidence>
<dbReference type="Proteomes" id="UP000265703">
    <property type="component" value="Unassembled WGS sequence"/>
</dbReference>
<evidence type="ECO:0000256" key="8">
    <source>
        <dbReference type="ARBA" id="ARBA00022806"/>
    </source>
</evidence>
<evidence type="ECO:0000256" key="2">
    <source>
        <dbReference type="ARBA" id="ARBA00001946"/>
    </source>
</evidence>